<gene>
    <name evidence="2" type="ORF">ACFQV2_26605</name>
</gene>
<sequence length="749" mass="78267">MKSTILLGAVLALLVVPLPAQAATQHVLHVSPTGSGTACAATAPCSLDAARTRVRELAPSMSGDIEVRLGSGTYRFTGTFDLGAADSGQNGHRVRWLAAAGATPVFTGSRVVGGWSLHDAAKEIWRAPLPAGPVPRQLYVNGAARPRAAGPGCTRAVCPTSATGIGGAAATGIAGFAHPEDVEASIKVRWRNYRCGVASVSGDTLVMRQPCWKNSSSGTNRTGPSWDATTVDSARYSGVAFFENAYELVDQPGEWYANTHDGHLYYKVAYAGSSPNTGLFEIPAVETLVRMTGVRGVSLEGITFTQTWWRQPTTDEGYAGTQAGLTLTGATGPTPDRAGRYYTKPEAAVNIRAGRDVAVRGSAFARLGGAGIELEAGTQRSSVEGNTFTQISSGAVYVGDTEPNAPAEQVSLGNSVSRNTITWTGREFTDAVAVWSGYDAELTVDHNTIANLPYSGISVGWGWNDAVARTSTLRDNRITNNAISNVMMVSSGQHDGGAIYTQGAQPRSVISGNYINRSEYGSGERDGNGVYLDEQSSYLTVERNVVTRVAGKWVSNWASYGIQNTARANWSDTVAPALSGTGSALVDNQQALTALPAEAVAVAQAAGASPSSVEQLVPDFARGRPATQSSGASAASAVDGDGYGTTATTASQSQPYWQVDLGSVRAVGQVEIWNPGSNTALADFWVLVSDAPITAAGLDAARAQPGVTAYRHDGRALRPSFVAVGRSGRYLRVQLPGTAALSIAELKVH</sequence>
<keyword evidence="3" id="KW-1185">Reference proteome</keyword>
<dbReference type="PANTHER" id="PTHR36453">
    <property type="entry name" value="SECRETED PROTEIN-RELATED"/>
    <property type="match status" value="1"/>
</dbReference>
<evidence type="ECO:0000256" key="1">
    <source>
        <dbReference type="SAM" id="SignalP"/>
    </source>
</evidence>
<reference evidence="3" key="1">
    <citation type="journal article" date="2019" name="Int. J. Syst. Evol. Microbiol.">
        <title>The Global Catalogue of Microorganisms (GCM) 10K type strain sequencing project: providing services to taxonomists for standard genome sequencing and annotation.</title>
        <authorList>
            <consortium name="The Broad Institute Genomics Platform"/>
            <consortium name="The Broad Institute Genome Sequencing Center for Infectious Disease"/>
            <person name="Wu L."/>
            <person name="Ma J."/>
        </authorList>
    </citation>
    <scope>NUCLEOTIDE SEQUENCE [LARGE SCALE GENOMIC DNA]</scope>
    <source>
        <strain evidence="3">JCM 17695</strain>
    </source>
</reference>
<dbReference type="InterPro" id="IPR008979">
    <property type="entry name" value="Galactose-bd-like_sf"/>
</dbReference>
<dbReference type="EMBL" id="JBHTEY010000004">
    <property type="protein sequence ID" value="MFC7616507.1"/>
    <property type="molecule type" value="Genomic_DNA"/>
</dbReference>
<dbReference type="SUPFAM" id="SSF51126">
    <property type="entry name" value="Pectin lyase-like"/>
    <property type="match status" value="1"/>
</dbReference>
<dbReference type="InterPro" id="IPR011050">
    <property type="entry name" value="Pectin_lyase_fold/virulence"/>
</dbReference>
<dbReference type="Gene3D" id="2.160.20.10">
    <property type="entry name" value="Single-stranded right-handed beta-helix, Pectin lyase-like"/>
    <property type="match status" value="2"/>
</dbReference>
<dbReference type="InterPro" id="IPR012334">
    <property type="entry name" value="Pectin_lyas_fold"/>
</dbReference>
<keyword evidence="1" id="KW-0732">Signal</keyword>
<dbReference type="Pfam" id="PF22633">
    <property type="entry name" value="F5_F8_type_C_2"/>
    <property type="match status" value="1"/>
</dbReference>
<dbReference type="PANTHER" id="PTHR36453:SF1">
    <property type="entry name" value="RIGHT HANDED BETA HELIX DOMAIN-CONTAINING PROTEIN"/>
    <property type="match status" value="1"/>
</dbReference>
<evidence type="ECO:0000313" key="3">
    <source>
        <dbReference type="Proteomes" id="UP001596512"/>
    </source>
</evidence>
<dbReference type="Proteomes" id="UP001596512">
    <property type="component" value="Unassembled WGS sequence"/>
</dbReference>
<proteinExistence type="predicted"/>
<feature type="chain" id="PRO_5046754008" evidence="1">
    <location>
        <begin position="23"/>
        <end position="749"/>
    </location>
</feature>
<dbReference type="SMART" id="SM00710">
    <property type="entry name" value="PbH1"/>
    <property type="match status" value="8"/>
</dbReference>
<name>A0ABW2TRQ2_9PSEU</name>
<dbReference type="InterPro" id="IPR006626">
    <property type="entry name" value="PbH1"/>
</dbReference>
<dbReference type="SUPFAM" id="SSF49785">
    <property type="entry name" value="Galactose-binding domain-like"/>
    <property type="match status" value="1"/>
</dbReference>
<evidence type="ECO:0000313" key="2">
    <source>
        <dbReference type="EMBL" id="MFC7616507.1"/>
    </source>
</evidence>
<accession>A0ABW2TRQ2</accession>
<feature type="signal peptide" evidence="1">
    <location>
        <begin position="1"/>
        <end position="22"/>
    </location>
</feature>
<organism evidence="2 3">
    <name type="scientific">Actinokineospora soli</name>
    <dbReference type="NCBI Taxonomy" id="1048753"/>
    <lineage>
        <taxon>Bacteria</taxon>
        <taxon>Bacillati</taxon>
        <taxon>Actinomycetota</taxon>
        <taxon>Actinomycetes</taxon>
        <taxon>Pseudonocardiales</taxon>
        <taxon>Pseudonocardiaceae</taxon>
        <taxon>Actinokineospora</taxon>
    </lineage>
</organism>
<dbReference type="Gene3D" id="2.60.120.260">
    <property type="entry name" value="Galactose-binding domain-like"/>
    <property type="match status" value="1"/>
</dbReference>
<protein>
    <submittedName>
        <fullName evidence="2">Right-handed parallel beta-helix repeat-containing protein</fullName>
    </submittedName>
</protein>
<comment type="caution">
    <text evidence="2">The sequence shown here is derived from an EMBL/GenBank/DDBJ whole genome shotgun (WGS) entry which is preliminary data.</text>
</comment>